<keyword evidence="3" id="KW-1185">Reference proteome</keyword>
<feature type="transmembrane region" description="Helical" evidence="1">
    <location>
        <begin position="28"/>
        <end position="50"/>
    </location>
</feature>
<feature type="transmembrane region" description="Helical" evidence="1">
    <location>
        <begin position="62"/>
        <end position="87"/>
    </location>
</feature>
<proteinExistence type="predicted"/>
<keyword evidence="1" id="KW-1133">Transmembrane helix</keyword>
<evidence type="ECO:0000313" key="2">
    <source>
        <dbReference type="EMBL" id="KTD36275.1"/>
    </source>
</evidence>
<reference evidence="2 3" key="1">
    <citation type="submission" date="2015-11" db="EMBL/GenBank/DDBJ databases">
        <title>Genomic analysis of 38 Legionella species identifies large and diverse effector repertoires.</title>
        <authorList>
            <person name="Burstein D."/>
            <person name="Amaro F."/>
            <person name="Zusman T."/>
            <person name="Lifshitz Z."/>
            <person name="Cohen O."/>
            <person name="Gilbert J.A."/>
            <person name="Pupko T."/>
            <person name="Shuman H.A."/>
            <person name="Segal G."/>
        </authorList>
    </citation>
    <scope>NUCLEOTIDE SEQUENCE [LARGE SCALE GENOMIC DNA]</scope>
    <source>
        <strain evidence="2 3">ATCC 49506</strain>
    </source>
</reference>
<protein>
    <submittedName>
        <fullName evidence="2">Coiled coil protein</fullName>
    </submittedName>
</protein>
<dbReference type="Proteomes" id="UP000054725">
    <property type="component" value="Unassembled WGS sequence"/>
</dbReference>
<evidence type="ECO:0000256" key="1">
    <source>
        <dbReference type="SAM" id="Phobius"/>
    </source>
</evidence>
<keyword evidence="1" id="KW-0812">Transmembrane</keyword>
<organism evidence="2 3">
    <name type="scientific">Legionella nautarum</name>
    <dbReference type="NCBI Taxonomy" id="45070"/>
    <lineage>
        <taxon>Bacteria</taxon>
        <taxon>Pseudomonadati</taxon>
        <taxon>Pseudomonadota</taxon>
        <taxon>Gammaproteobacteria</taxon>
        <taxon>Legionellales</taxon>
        <taxon>Legionellaceae</taxon>
        <taxon>Legionella</taxon>
    </lineage>
</organism>
<dbReference type="STRING" id="45070.Lnau_1259"/>
<evidence type="ECO:0000313" key="3">
    <source>
        <dbReference type="Proteomes" id="UP000054725"/>
    </source>
</evidence>
<dbReference type="EMBL" id="LNYO01000013">
    <property type="protein sequence ID" value="KTD36275.1"/>
    <property type="molecule type" value="Genomic_DNA"/>
</dbReference>
<name>A0A0W0WVD8_9GAMM</name>
<gene>
    <name evidence="2" type="ORF">Lnau_1259</name>
</gene>
<dbReference type="PATRIC" id="fig|45070.6.peg.1325"/>
<comment type="caution">
    <text evidence="2">The sequence shown here is derived from an EMBL/GenBank/DDBJ whole genome shotgun (WGS) entry which is preliminary data.</text>
</comment>
<sequence length="393" mass="43654">MLQTLNKLSGAVAAAILYPIKSAILNTLVIFATFVVAVMLIVGLPILVAIKAYNTYQEDKLAFAIWSGLVIGVITTFVGIPLAIFIISVEALAAIADLTNNFIDGIREGYKEGLFFHVTNRFLYNYVGFSSFLTGIIDFVEELVQSSEQPVMDSNGFNKLFEEQQQEVEDFSLLSEEELATAQGKEQLKDAVAHYRELDARLTKLDEAVQKRVGAAALSLKDDDHHDNVEKITATGAVLYGEDGESLEDELMLMEIEQPILAVKLFEISSGQWRAVPGTTKIGDRTNLRSWVETNNSHPLTRERFDLADPHNGKNAKYVLVDYNCKKDARELVEAAKFIRKELNKREISLREAGSTTISHFNHQFTQLFFGDGQNDTAEEAVEPSSSSGYTPT</sequence>
<dbReference type="AlphaFoldDB" id="A0A0W0WVD8"/>
<keyword evidence="1" id="KW-0472">Membrane</keyword>
<accession>A0A0W0WVD8</accession>